<dbReference type="InterPro" id="IPR001333">
    <property type="entry name" value="Peptidase_M32_Taq"/>
</dbReference>
<sequence length="495" mass="56552">MSYQLLEQRFQQLHHLQHLQAICGWDQATMMPDGGNQARGAALAELALLQHQKLTALEVADWLNTAENEELSDHQKANLHEMRRRWQNAALLPDDLVQARALAGSRCEHAWREQRKNNDWKGFEPNLKIVVDLTREAAQIRAEALELSPYDSLIDLYEPGMTSHQLLRIFNELKTWLPQIIRQAGERQSQFNPIRPEGPFSVARQKSLGLHAMKMLDFDFNHGRLDISTHPFCGGVPEDVRITTRYNEQDFMSSLMGVIHETGHARYEQGLPAEWQGQPAGEARSMGIHESQSLFFEMQLARHPAFIQRIAPLIKQHFGDQPALEAENLIQLYSRVEPGFIRVDADELTYPAHIILRFEIEQALIEGKIQVHDLPEVWNTKMQQYLGLSTKGNDAIGCMQDIHWTDGSFGYFPSYTLGALYAAQFAGAIERDVGNIGDLITAQDGLPLIFNWLRTHVWEKASLLSTDELVRQATGETLNTQWFRHYLEQRYVSAS</sequence>
<evidence type="ECO:0000313" key="11">
    <source>
        <dbReference type="EMBL" id="MBB6056338.1"/>
    </source>
</evidence>
<keyword evidence="1 8" id="KW-0121">Carboxypeptidase</keyword>
<feature type="active site" description="Proton donor/acceptor" evidence="10">
    <location>
        <position position="261"/>
    </location>
</feature>
<keyword evidence="9" id="KW-0862">Zinc</keyword>
<dbReference type="EC" id="3.4.17.19" evidence="8"/>
<proteinExistence type="inferred from homology"/>
<evidence type="ECO:0000313" key="12">
    <source>
        <dbReference type="Proteomes" id="UP000585721"/>
    </source>
</evidence>
<comment type="function">
    <text evidence="8">Broad specificity carboxypetidase that releases amino acids sequentially from the C-terminus, including neutral, aromatic, polar and basic residues.</text>
</comment>
<feature type="binding site" evidence="9">
    <location>
        <position position="290"/>
    </location>
    <ligand>
        <name>Zn(2+)</name>
        <dbReference type="ChEBI" id="CHEBI:29105"/>
        <note>catalytic</note>
    </ligand>
</feature>
<dbReference type="GO" id="GO:0006508">
    <property type="term" value="P:proteolysis"/>
    <property type="evidence" value="ECO:0007669"/>
    <property type="project" value="UniProtKB-UniRule"/>
</dbReference>
<dbReference type="GO" id="GO:0004181">
    <property type="term" value="F:metallocarboxypeptidase activity"/>
    <property type="evidence" value="ECO:0007669"/>
    <property type="project" value="UniProtKB-UniRule"/>
</dbReference>
<evidence type="ECO:0000256" key="9">
    <source>
        <dbReference type="PIRSR" id="PIRSR006615-1"/>
    </source>
</evidence>
<dbReference type="CDD" id="cd06460">
    <property type="entry name" value="M32_Taq"/>
    <property type="match status" value="1"/>
</dbReference>
<dbReference type="GO" id="GO:0008270">
    <property type="term" value="F:zinc ion binding"/>
    <property type="evidence" value="ECO:0007669"/>
    <property type="project" value="UniProtKB-ARBA"/>
</dbReference>
<dbReference type="PROSITE" id="PS52034">
    <property type="entry name" value="PEPTIDASE_M32"/>
    <property type="match status" value="1"/>
</dbReference>
<keyword evidence="12" id="KW-1185">Reference proteome</keyword>
<keyword evidence="4 8" id="KW-0378">Hydrolase</keyword>
<dbReference type="PRINTS" id="PR00998">
    <property type="entry name" value="CRBOXYPTASET"/>
</dbReference>
<dbReference type="SUPFAM" id="SSF55486">
    <property type="entry name" value="Metalloproteases ('zincins'), catalytic domain"/>
    <property type="match status" value="1"/>
</dbReference>
<keyword evidence="5 8" id="KW-0482">Metalloprotease</keyword>
<accession>A0A841GB69</accession>
<dbReference type="PIRSF" id="PIRSF006615">
    <property type="entry name" value="Zn_crbxpep_Taq"/>
    <property type="match status" value="1"/>
</dbReference>
<dbReference type="Gene3D" id="1.10.1370.30">
    <property type="match status" value="1"/>
</dbReference>
<evidence type="ECO:0000256" key="4">
    <source>
        <dbReference type="ARBA" id="ARBA00022801"/>
    </source>
</evidence>
<feature type="binding site" evidence="9">
    <location>
        <position position="264"/>
    </location>
    <ligand>
        <name>Zn(2+)</name>
        <dbReference type="ChEBI" id="CHEBI:29105"/>
        <note>catalytic</note>
    </ligand>
</feature>
<name>A0A841GB69_9GAMM</name>
<gene>
    <name evidence="11" type="ORF">HNR75_002270</name>
</gene>
<dbReference type="AlphaFoldDB" id="A0A841GB69"/>
<evidence type="ECO:0000256" key="3">
    <source>
        <dbReference type="ARBA" id="ARBA00022723"/>
    </source>
</evidence>
<protein>
    <recommendedName>
        <fullName evidence="8">Metal-dependent carboxypeptidase</fullName>
        <ecNumber evidence="8">3.4.17.19</ecNumber>
    </recommendedName>
</protein>
<comment type="cofactor">
    <cofactor evidence="9">
        <name>Zn(2+)</name>
        <dbReference type="ChEBI" id="CHEBI:29105"/>
    </cofactor>
    <text evidence="9">Binds 1 zinc ion per subunit.</text>
</comment>
<evidence type="ECO:0000256" key="5">
    <source>
        <dbReference type="ARBA" id="ARBA00023049"/>
    </source>
</evidence>
<evidence type="ECO:0000256" key="10">
    <source>
        <dbReference type="PIRSR" id="PIRSR006615-2"/>
    </source>
</evidence>
<organism evidence="11 12">
    <name type="scientific">Tolumonas osonensis</name>
    <dbReference type="NCBI Taxonomy" id="675874"/>
    <lineage>
        <taxon>Bacteria</taxon>
        <taxon>Pseudomonadati</taxon>
        <taxon>Pseudomonadota</taxon>
        <taxon>Gammaproteobacteria</taxon>
        <taxon>Aeromonadales</taxon>
        <taxon>Aeromonadaceae</taxon>
        <taxon>Tolumonas</taxon>
    </lineage>
</organism>
<evidence type="ECO:0000256" key="2">
    <source>
        <dbReference type="ARBA" id="ARBA00022670"/>
    </source>
</evidence>
<dbReference type="Proteomes" id="UP000585721">
    <property type="component" value="Unassembled WGS sequence"/>
</dbReference>
<keyword evidence="2 8" id="KW-0645">Protease</keyword>
<dbReference type="FunFam" id="1.10.1370.30:FF:000003">
    <property type="entry name" value="Thermostable carboxypeptidase 1"/>
    <property type="match status" value="1"/>
</dbReference>
<dbReference type="EMBL" id="JACHGR010000007">
    <property type="protein sequence ID" value="MBB6056338.1"/>
    <property type="molecule type" value="Genomic_DNA"/>
</dbReference>
<evidence type="ECO:0000256" key="7">
    <source>
        <dbReference type="ARBA" id="ARBA00061580"/>
    </source>
</evidence>
<comment type="caution">
    <text evidence="11">The sequence shown here is derived from an EMBL/GenBank/DDBJ whole genome shotgun (WGS) entry which is preliminary data.</text>
</comment>
<evidence type="ECO:0000256" key="1">
    <source>
        <dbReference type="ARBA" id="ARBA00022645"/>
    </source>
</evidence>
<dbReference type="RefSeq" id="WP_188027059.1">
    <property type="nucleotide sequence ID" value="NZ_JACHGR010000007.1"/>
</dbReference>
<dbReference type="Pfam" id="PF02074">
    <property type="entry name" value="Peptidase_M32"/>
    <property type="match status" value="1"/>
</dbReference>
<evidence type="ECO:0000256" key="8">
    <source>
        <dbReference type="PIRNR" id="PIRNR006615"/>
    </source>
</evidence>
<comment type="similarity">
    <text evidence="7 8">Belongs to the peptidase M32 family.</text>
</comment>
<reference evidence="11 12" key="1">
    <citation type="submission" date="2020-08" db="EMBL/GenBank/DDBJ databases">
        <title>Genomic Encyclopedia of Type Strains, Phase IV (KMG-IV): sequencing the most valuable type-strain genomes for metagenomic binning, comparative biology and taxonomic classification.</title>
        <authorList>
            <person name="Goeker M."/>
        </authorList>
    </citation>
    <scope>NUCLEOTIDE SEQUENCE [LARGE SCALE GENOMIC DNA]</scope>
    <source>
        <strain evidence="11 12">DSM 22975</strain>
    </source>
</reference>
<evidence type="ECO:0000256" key="6">
    <source>
        <dbReference type="ARBA" id="ARBA00052755"/>
    </source>
</evidence>
<comment type="catalytic activity">
    <reaction evidence="6 8">
        <text>Release of a C-terminal amino acid with broad specificity, except for -Pro.</text>
        <dbReference type="EC" id="3.4.17.19"/>
    </reaction>
</comment>
<keyword evidence="3 8" id="KW-0479">Metal-binding</keyword>
<dbReference type="PANTHER" id="PTHR34217">
    <property type="entry name" value="METAL-DEPENDENT CARBOXYPEPTIDASE"/>
    <property type="match status" value="1"/>
</dbReference>
<dbReference type="PANTHER" id="PTHR34217:SF1">
    <property type="entry name" value="CARBOXYPEPTIDASE 1"/>
    <property type="match status" value="1"/>
</dbReference>
<feature type="binding site" evidence="9">
    <location>
        <position position="260"/>
    </location>
    <ligand>
        <name>Zn(2+)</name>
        <dbReference type="ChEBI" id="CHEBI:29105"/>
        <note>catalytic</note>
    </ligand>
</feature>